<feature type="signal peptide" evidence="14">
    <location>
        <begin position="1"/>
        <end position="19"/>
    </location>
</feature>
<comment type="similarity">
    <text evidence="2">Belongs to the endopolyphosphatase PPN1 family.</text>
</comment>
<evidence type="ECO:0000256" key="1">
    <source>
        <dbReference type="ARBA" id="ARBA00004576"/>
    </source>
</evidence>
<dbReference type="GeneID" id="34450606"/>
<feature type="region of interest" description="Disordered" evidence="13">
    <location>
        <begin position="503"/>
        <end position="530"/>
    </location>
</feature>
<evidence type="ECO:0000259" key="15">
    <source>
        <dbReference type="Pfam" id="PF00149"/>
    </source>
</evidence>
<evidence type="ECO:0000256" key="10">
    <source>
        <dbReference type="ARBA" id="ARBA00023136"/>
    </source>
</evidence>
<keyword evidence="14" id="KW-0732">Signal</keyword>
<feature type="chain" id="PRO_5009534234" description="Endopolyphosphatase" evidence="14">
    <location>
        <begin position="20"/>
        <end position="690"/>
    </location>
</feature>
<dbReference type="PIRSF" id="PIRSF027093">
    <property type="entry name" value="EndopolyPtase_N1"/>
    <property type="match status" value="1"/>
</dbReference>
<dbReference type="AlphaFoldDB" id="A0A1F7ZXV4"/>
<name>A0A1F7ZXV4_9EURO</name>
<feature type="compositionally biased region" description="Pro residues" evidence="13">
    <location>
        <begin position="519"/>
        <end position="530"/>
    </location>
</feature>
<dbReference type="STRING" id="109264.A0A1F7ZXV4"/>
<dbReference type="GO" id="GO:0004309">
    <property type="term" value="F:exopolyphosphatase activity"/>
    <property type="evidence" value="ECO:0007669"/>
    <property type="project" value="TreeGrafter"/>
</dbReference>
<evidence type="ECO:0000256" key="14">
    <source>
        <dbReference type="SAM" id="SignalP"/>
    </source>
</evidence>
<evidence type="ECO:0000256" key="5">
    <source>
        <dbReference type="ARBA" id="ARBA00022554"/>
    </source>
</evidence>
<keyword evidence="8" id="KW-0735">Signal-anchor</keyword>
<evidence type="ECO:0000256" key="6">
    <source>
        <dbReference type="ARBA" id="ARBA00022692"/>
    </source>
</evidence>
<evidence type="ECO:0000256" key="13">
    <source>
        <dbReference type="SAM" id="MobiDB-lite"/>
    </source>
</evidence>
<evidence type="ECO:0000256" key="11">
    <source>
        <dbReference type="ARBA" id="ARBA00023180"/>
    </source>
</evidence>
<evidence type="ECO:0000256" key="9">
    <source>
        <dbReference type="ARBA" id="ARBA00022989"/>
    </source>
</evidence>
<keyword evidence="11" id="KW-0325">Glycoprotein</keyword>
<dbReference type="PANTHER" id="PTHR10340:SF55">
    <property type="entry name" value="ENDOPOLYPHOSPHATASE"/>
    <property type="match status" value="1"/>
</dbReference>
<dbReference type="GO" id="GO:0000324">
    <property type="term" value="C:fungal-type vacuole"/>
    <property type="evidence" value="ECO:0007669"/>
    <property type="project" value="TreeGrafter"/>
</dbReference>
<dbReference type="OrthoDB" id="348678at2759"/>
<dbReference type="SUPFAM" id="SSF56300">
    <property type="entry name" value="Metallo-dependent phosphatases"/>
    <property type="match status" value="1"/>
</dbReference>
<evidence type="ECO:0000256" key="3">
    <source>
        <dbReference type="ARBA" id="ARBA00012459"/>
    </source>
</evidence>
<dbReference type="InterPro" id="IPR004843">
    <property type="entry name" value="Calcineurin-like_PHP"/>
</dbReference>
<dbReference type="InterPro" id="IPR012358">
    <property type="entry name" value="EndopolyPtase_N1"/>
</dbReference>
<keyword evidence="5 12" id="KW-0926">Vacuole</keyword>
<dbReference type="Proteomes" id="UP000179179">
    <property type="component" value="Unassembled WGS sequence"/>
</dbReference>
<proteinExistence type="inferred from homology"/>
<keyword evidence="17" id="KW-1185">Reference proteome</keyword>
<evidence type="ECO:0000256" key="4">
    <source>
        <dbReference type="ARBA" id="ARBA00014458"/>
    </source>
</evidence>
<dbReference type="GO" id="GO:0005774">
    <property type="term" value="C:vacuolar membrane"/>
    <property type="evidence" value="ECO:0007669"/>
    <property type="project" value="UniProtKB-SubCell"/>
</dbReference>
<dbReference type="PANTHER" id="PTHR10340">
    <property type="entry name" value="SPHINGOMYELIN PHOSPHODIESTERASE"/>
    <property type="match status" value="1"/>
</dbReference>
<comment type="subcellular location">
    <subcellularLocation>
        <location evidence="1">Vacuole membrane</location>
        <topology evidence="1">Single-pass type II membrane protein</topology>
    </subcellularLocation>
</comment>
<dbReference type="EC" id="3.6.1.10" evidence="3 12"/>
<keyword evidence="9" id="KW-1133">Transmembrane helix</keyword>
<dbReference type="GO" id="GO:0000298">
    <property type="term" value="F:endopolyphosphatase activity"/>
    <property type="evidence" value="ECO:0007669"/>
    <property type="project" value="UniProtKB-EC"/>
</dbReference>
<evidence type="ECO:0000256" key="12">
    <source>
        <dbReference type="PIRNR" id="PIRNR027093"/>
    </source>
</evidence>
<dbReference type="FunFam" id="3.60.21.10:FF:000082">
    <property type="entry name" value="Endopolyphosphatase"/>
    <property type="match status" value="1"/>
</dbReference>
<keyword evidence="6" id="KW-0812">Transmembrane</keyword>
<evidence type="ECO:0000313" key="17">
    <source>
        <dbReference type="Proteomes" id="UP000179179"/>
    </source>
</evidence>
<keyword evidence="10 12" id="KW-0472">Membrane</keyword>
<protein>
    <recommendedName>
        <fullName evidence="4 12">Endopolyphosphatase</fullName>
        <ecNumber evidence="3 12">3.6.1.10</ecNumber>
    </recommendedName>
</protein>
<organism evidence="16 17">
    <name type="scientific">Aspergillus bombycis</name>
    <dbReference type="NCBI Taxonomy" id="109264"/>
    <lineage>
        <taxon>Eukaryota</taxon>
        <taxon>Fungi</taxon>
        <taxon>Dikarya</taxon>
        <taxon>Ascomycota</taxon>
        <taxon>Pezizomycotina</taxon>
        <taxon>Eurotiomycetes</taxon>
        <taxon>Eurotiomycetidae</taxon>
        <taxon>Eurotiales</taxon>
        <taxon>Aspergillaceae</taxon>
        <taxon>Aspergillus</taxon>
    </lineage>
</organism>
<keyword evidence="7 12" id="KW-0378">Hydrolase</keyword>
<evidence type="ECO:0000313" key="16">
    <source>
        <dbReference type="EMBL" id="OGM44311.1"/>
    </source>
</evidence>
<dbReference type="InterPro" id="IPR029052">
    <property type="entry name" value="Metallo-depent_PP-like"/>
</dbReference>
<dbReference type="Gene3D" id="3.60.21.10">
    <property type="match status" value="1"/>
</dbReference>
<accession>A0A1F7ZXV4</accession>
<comment type="catalytic activity">
    <reaction evidence="12">
        <text>[phosphate](n+1) + n H2O = (n+1) phosphate + n H(+)</text>
        <dbReference type="Rhea" id="RHEA:22452"/>
        <dbReference type="Rhea" id="RHEA-COMP:14280"/>
        <dbReference type="ChEBI" id="CHEBI:15377"/>
        <dbReference type="ChEBI" id="CHEBI:15378"/>
        <dbReference type="ChEBI" id="CHEBI:16838"/>
        <dbReference type="ChEBI" id="CHEBI:43474"/>
        <dbReference type="EC" id="3.6.1.10"/>
    </reaction>
</comment>
<evidence type="ECO:0000256" key="7">
    <source>
        <dbReference type="ARBA" id="ARBA00022801"/>
    </source>
</evidence>
<dbReference type="RefSeq" id="XP_022388028.1">
    <property type="nucleotide sequence ID" value="XM_022534345.1"/>
</dbReference>
<feature type="compositionally biased region" description="Basic residues" evidence="13">
    <location>
        <begin position="503"/>
        <end position="518"/>
    </location>
</feature>
<evidence type="ECO:0000256" key="2">
    <source>
        <dbReference type="ARBA" id="ARBA00010399"/>
    </source>
</evidence>
<feature type="domain" description="Calcineurin-like phosphoesterase" evidence="15">
    <location>
        <begin position="120"/>
        <end position="318"/>
    </location>
</feature>
<reference evidence="16 17" key="1">
    <citation type="journal article" date="2016" name="Genome Biol. Evol.">
        <title>Draft genome sequence of an aflatoxigenic Aspergillus species, A. bombycis.</title>
        <authorList>
            <person name="Moore G.G."/>
            <person name="Mack B.M."/>
            <person name="Beltz S.B."/>
            <person name="Gilbert M.K."/>
        </authorList>
    </citation>
    <scope>NUCLEOTIDE SEQUENCE [LARGE SCALE GENOMIC DNA]</scope>
    <source>
        <strain evidence="17">NRRL 26010</strain>
    </source>
</reference>
<comment type="function">
    <text evidence="12">Catalyzes the hydrolysis of inorganic polyphosphate (polyP) chains of many hundreds of phosphate residues into shorter lengths.</text>
</comment>
<dbReference type="GO" id="GO:0008081">
    <property type="term" value="F:phosphoric diester hydrolase activity"/>
    <property type="evidence" value="ECO:0007669"/>
    <property type="project" value="TreeGrafter"/>
</dbReference>
<dbReference type="Pfam" id="PF00149">
    <property type="entry name" value="Metallophos"/>
    <property type="match status" value="1"/>
</dbReference>
<sequence length="690" mass="77416">MLPILLLPIISTLIGSAPAIPISGQQPLGDRLGHSNGDIYSIDKLPGSSSSRGLTGRFLHITGAESFIPANEGSRLIFVDLHPDSHYKAGRSVDEDDACHWGKGPAGYFGSEGSECDAPLTLINETFRWIEKNLKGHIDFVIWTGDSARHDNDERIPRTEEEVSALNEIIASKFIETFKEGSSHSPSIPIVPTLGNNDFMPHNIFKDGPNRWTKTFVDVWAKFIPEHQRHTFVEGGWFTSEVIPNKLTVISLNTMYFFDSNSAVDGCNAKSQPGFEHMEWLRVQLQLLRSRDMKAILIGHVPPARSGSKRSWDETCWQKYTLWVHQYRDIIVGTAYGHMNIDHFMLQDSHKVDILDASKSSVSSAVPGDMSPLVSVQSRQSYLVDLRKDWSKMPSPPPGMSDLHELFEDGPTEHTEDADPEAFMSEKKRRKFLKKIGGPWAERYSVSLVSPSVVPNYFPSLRVVEYNISGLVDATTWAESLDLDIAVASPSSEMIEDDAFIEKKKKGKKKKNQPHFKIPKPPSSSAPPGPAYSNQPFTWLGYTQYYANLTKINEHIANSREVAGGSVSPTDTESNEVRETSHGDDAFVYEVEYDTRDDQIYKMEDLTVRSFFELATRIAKESKKKNGFLADSTNVNGMPASKTDTVDGYDDDGFEHQKKKKNTQSKVWRTFLERAFVGFLDSDDLDDMSE</sequence>
<dbReference type="EMBL" id="LYCR01000057">
    <property type="protein sequence ID" value="OGM44311.1"/>
    <property type="molecule type" value="Genomic_DNA"/>
</dbReference>
<comment type="caution">
    <text evidence="16">The sequence shown here is derived from an EMBL/GenBank/DDBJ whole genome shotgun (WGS) entry which is preliminary data.</text>
</comment>
<gene>
    <name evidence="16" type="ORF">ABOM_007216</name>
</gene>
<dbReference type="GO" id="GO:0006798">
    <property type="term" value="P:polyphosphate catabolic process"/>
    <property type="evidence" value="ECO:0007669"/>
    <property type="project" value="TreeGrafter"/>
</dbReference>
<evidence type="ECO:0000256" key="8">
    <source>
        <dbReference type="ARBA" id="ARBA00022968"/>
    </source>
</evidence>